<dbReference type="Pfam" id="PF07690">
    <property type="entry name" value="MFS_1"/>
    <property type="match status" value="1"/>
</dbReference>
<dbReference type="SUPFAM" id="SSF103473">
    <property type="entry name" value="MFS general substrate transporter"/>
    <property type="match status" value="1"/>
</dbReference>
<dbReference type="InterPro" id="IPR020846">
    <property type="entry name" value="MFS_dom"/>
</dbReference>
<proteinExistence type="predicted"/>
<evidence type="ECO:0000256" key="1">
    <source>
        <dbReference type="SAM" id="Phobius"/>
    </source>
</evidence>
<dbReference type="GO" id="GO:0022857">
    <property type="term" value="F:transmembrane transporter activity"/>
    <property type="evidence" value="ECO:0007669"/>
    <property type="project" value="InterPro"/>
</dbReference>
<keyword evidence="1" id="KW-0472">Membrane</keyword>
<feature type="non-terminal residue" evidence="3">
    <location>
        <position position="1"/>
    </location>
</feature>
<feature type="transmembrane region" description="Helical" evidence="1">
    <location>
        <begin position="77"/>
        <end position="100"/>
    </location>
</feature>
<dbReference type="PROSITE" id="PS50850">
    <property type="entry name" value="MFS"/>
    <property type="match status" value="1"/>
</dbReference>
<dbReference type="InterPro" id="IPR050327">
    <property type="entry name" value="Proton-linked_MCT"/>
</dbReference>
<feature type="transmembrane region" description="Helical" evidence="1">
    <location>
        <begin position="142"/>
        <end position="167"/>
    </location>
</feature>
<dbReference type="AlphaFoldDB" id="X1D555"/>
<organism evidence="3">
    <name type="scientific">marine sediment metagenome</name>
    <dbReference type="NCBI Taxonomy" id="412755"/>
    <lineage>
        <taxon>unclassified sequences</taxon>
        <taxon>metagenomes</taxon>
        <taxon>ecological metagenomes</taxon>
    </lineage>
</organism>
<evidence type="ECO:0000259" key="2">
    <source>
        <dbReference type="PROSITE" id="PS50850"/>
    </source>
</evidence>
<keyword evidence="1" id="KW-1133">Transmembrane helix</keyword>
<comment type="caution">
    <text evidence="3">The sequence shown here is derived from an EMBL/GenBank/DDBJ whole genome shotgun (WGS) entry which is preliminary data.</text>
</comment>
<feature type="transmembrane region" description="Helical" evidence="1">
    <location>
        <begin position="24"/>
        <end position="43"/>
    </location>
</feature>
<dbReference type="InterPro" id="IPR036259">
    <property type="entry name" value="MFS_trans_sf"/>
</dbReference>
<accession>X1D555</accession>
<gene>
    <name evidence="3" type="ORF">S01H4_42489</name>
</gene>
<sequence length="177" mass="18894">CICMATPIIHVVALASDRGIDPQIAAGVLSSIMIAGLFGRIMFGKIADYIGGLRAYLLASLFQTVLVFWFTQLHSAAAFYILAILFGLGFSGVMTGVWICVREMIPPEFGGLSLGITSLFAMTGMGLGGYQGGYFFDLTGNYTFSFINAALAGVVNLIILGSLVLYVTRKQEVLLAK</sequence>
<feature type="transmembrane region" description="Helical" evidence="1">
    <location>
        <begin position="55"/>
        <end position="71"/>
    </location>
</feature>
<dbReference type="EMBL" id="BART01023336">
    <property type="protein sequence ID" value="GAG91581.1"/>
    <property type="molecule type" value="Genomic_DNA"/>
</dbReference>
<feature type="domain" description="Major facilitator superfamily (MFS) profile" evidence="2">
    <location>
        <begin position="1"/>
        <end position="177"/>
    </location>
</feature>
<feature type="transmembrane region" description="Helical" evidence="1">
    <location>
        <begin position="112"/>
        <end position="130"/>
    </location>
</feature>
<dbReference type="Gene3D" id="1.20.1250.20">
    <property type="entry name" value="MFS general substrate transporter like domains"/>
    <property type="match status" value="1"/>
</dbReference>
<dbReference type="InterPro" id="IPR011701">
    <property type="entry name" value="MFS"/>
</dbReference>
<keyword evidence="1" id="KW-0812">Transmembrane</keyword>
<reference evidence="3" key="1">
    <citation type="journal article" date="2014" name="Front. Microbiol.">
        <title>High frequency of phylogenetically diverse reductive dehalogenase-homologous genes in deep subseafloor sedimentary metagenomes.</title>
        <authorList>
            <person name="Kawai M."/>
            <person name="Futagami T."/>
            <person name="Toyoda A."/>
            <person name="Takaki Y."/>
            <person name="Nishi S."/>
            <person name="Hori S."/>
            <person name="Arai W."/>
            <person name="Tsubouchi T."/>
            <person name="Morono Y."/>
            <person name="Uchiyama I."/>
            <person name="Ito T."/>
            <person name="Fujiyama A."/>
            <person name="Inagaki F."/>
            <person name="Takami H."/>
        </authorList>
    </citation>
    <scope>NUCLEOTIDE SEQUENCE</scope>
    <source>
        <strain evidence="3">Expedition CK06-06</strain>
    </source>
</reference>
<name>X1D555_9ZZZZ</name>
<evidence type="ECO:0000313" key="3">
    <source>
        <dbReference type="EMBL" id="GAG91581.1"/>
    </source>
</evidence>
<dbReference type="PANTHER" id="PTHR11360">
    <property type="entry name" value="MONOCARBOXYLATE TRANSPORTER"/>
    <property type="match status" value="1"/>
</dbReference>
<protein>
    <recommendedName>
        <fullName evidence="2">Major facilitator superfamily (MFS) profile domain-containing protein</fullName>
    </recommendedName>
</protein>
<dbReference type="PANTHER" id="PTHR11360:SF290">
    <property type="entry name" value="MONOCARBOXYLATE MFS PERMEASE"/>
    <property type="match status" value="1"/>
</dbReference>